<dbReference type="GO" id="GO:0000166">
    <property type="term" value="F:nucleotide binding"/>
    <property type="evidence" value="ECO:0007669"/>
    <property type="project" value="UniProtKB-KW"/>
</dbReference>
<keyword evidence="7" id="KW-0812">Transmembrane</keyword>
<dbReference type="EC" id="2.4.1.122" evidence="4"/>
<dbReference type="OrthoDB" id="6135379at2759"/>
<sequence>MIASVRVRQLVAFLSGFLLFLAINRIILYTHSSASQARFDQITPKLGEGDAVLAEETRKKIRLFTFILTNSKNAAKKAPYIKSTWTRRVERFLFLSNEDNSSLPAIKTVVEDNKETHFQKVITGLLFAYRQNLAYFDYYIKAEDDTYVIPENLRFLLRAFDPDDLIMMGHVFQPNYTQTDKSDRAAYVLSRGALLAVAAGASKNLSDCRGSTLPEHVAMAVACLYDLEPFAVKHMTHLEGMDCSLRPKTAIFSSCLLHNRIAIVMCVILIPSDVRNPVKVSAAVRLPQKKTRECERILVGLEKLPEVVDFIFLGRCSAAVTFPSSIEHVYADLPVS</sequence>
<dbReference type="EMBL" id="UYRU01046752">
    <property type="protein sequence ID" value="VDN09296.1"/>
    <property type="molecule type" value="Genomic_DNA"/>
</dbReference>
<keyword evidence="9" id="KW-0735">Signal-anchor</keyword>
<dbReference type="Pfam" id="PF02434">
    <property type="entry name" value="Fringe"/>
    <property type="match status" value="1"/>
</dbReference>
<organism evidence="13 14">
    <name type="scientific">Dibothriocephalus latus</name>
    <name type="common">Fish tapeworm</name>
    <name type="synonym">Diphyllobothrium latum</name>
    <dbReference type="NCBI Taxonomy" id="60516"/>
    <lineage>
        <taxon>Eukaryota</taxon>
        <taxon>Metazoa</taxon>
        <taxon>Spiralia</taxon>
        <taxon>Lophotrochozoa</taxon>
        <taxon>Platyhelminthes</taxon>
        <taxon>Cestoda</taxon>
        <taxon>Eucestoda</taxon>
        <taxon>Diphyllobothriidea</taxon>
        <taxon>Diphyllobothriidae</taxon>
        <taxon>Dibothriocephalus</taxon>
    </lineage>
</organism>
<evidence type="ECO:0000256" key="9">
    <source>
        <dbReference type="ARBA" id="ARBA00022968"/>
    </source>
</evidence>
<dbReference type="GO" id="GO:0016263">
    <property type="term" value="F:glycoprotein-N-acetylgalactosamine 3-beta-galactosyltransferase activity"/>
    <property type="evidence" value="ECO:0007669"/>
    <property type="project" value="UniProtKB-EC"/>
</dbReference>
<name>A0A3P7NUV9_DIBLA</name>
<evidence type="ECO:0000256" key="10">
    <source>
        <dbReference type="ARBA" id="ARBA00022989"/>
    </source>
</evidence>
<evidence type="ECO:0000256" key="7">
    <source>
        <dbReference type="ARBA" id="ARBA00022692"/>
    </source>
</evidence>
<accession>A0A3P7NUV9</accession>
<proteinExistence type="inferred from homology"/>
<keyword evidence="8" id="KW-0547">Nucleotide-binding</keyword>
<keyword evidence="5" id="KW-0328">Glycosyltransferase</keyword>
<feature type="domain" description="Fringe-like glycosyltransferase" evidence="12">
    <location>
        <begin position="63"/>
        <end position="181"/>
    </location>
</feature>
<evidence type="ECO:0000313" key="14">
    <source>
        <dbReference type="Proteomes" id="UP000281553"/>
    </source>
</evidence>
<reference evidence="13 14" key="1">
    <citation type="submission" date="2018-11" db="EMBL/GenBank/DDBJ databases">
        <authorList>
            <consortium name="Pathogen Informatics"/>
        </authorList>
    </citation>
    <scope>NUCLEOTIDE SEQUENCE [LARGE SCALE GENOMIC DNA]</scope>
</reference>
<dbReference type="AlphaFoldDB" id="A0A3P7NUV9"/>
<keyword evidence="6" id="KW-0808">Transferase</keyword>
<dbReference type="InterPro" id="IPR003378">
    <property type="entry name" value="Fringe-like_glycosylTrfase"/>
</dbReference>
<evidence type="ECO:0000313" key="13">
    <source>
        <dbReference type="EMBL" id="VDN09296.1"/>
    </source>
</evidence>
<evidence type="ECO:0000256" key="11">
    <source>
        <dbReference type="ARBA" id="ARBA00023136"/>
    </source>
</evidence>
<comment type="subcellular location">
    <subcellularLocation>
        <location evidence="1">Membrane</location>
        <topology evidence="1">Single-pass type II membrane protein</topology>
    </subcellularLocation>
</comment>
<dbReference type="GO" id="GO:0016020">
    <property type="term" value="C:membrane"/>
    <property type="evidence" value="ECO:0007669"/>
    <property type="project" value="UniProtKB-SubCell"/>
</dbReference>
<comment type="similarity">
    <text evidence="3">Belongs to the glycosyltransferase 31 family. Beta3-Gal-T subfamily.</text>
</comment>
<evidence type="ECO:0000256" key="5">
    <source>
        <dbReference type="ARBA" id="ARBA00022676"/>
    </source>
</evidence>
<evidence type="ECO:0000256" key="2">
    <source>
        <dbReference type="ARBA" id="ARBA00004922"/>
    </source>
</evidence>
<keyword evidence="14" id="KW-1185">Reference proteome</keyword>
<comment type="pathway">
    <text evidence="2">Protein modification; protein glycosylation.</text>
</comment>
<dbReference type="PANTHER" id="PTHR23033">
    <property type="entry name" value="BETA1,3-GALACTOSYLTRANSFERASE"/>
    <property type="match status" value="1"/>
</dbReference>
<evidence type="ECO:0000256" key="8">
    <source>
        <dbReference type="ARBA" id="ARBA00022741"/>
    </source>
</evidence>
<keyword evidence="11" id="KW-0472">Membrane</keyword>
<evidence type="ECO:0000256" key="1">
    <source>
        <dbReference type="ARBA" id="ARBA00004606"/>
    </source>
</evidence>
<dbReference type="Gene3D" id="3.90.550.50">
    <property type="match status" value="1"/>
</dbReference>
<gene>
    <name evidence="13" type="ORF">DILT_LOCUS5127</name>
</gene>
<dbReference type="Proteomes" id="UP000281553">
    <property type="component" value="Unassembled WGS sequence"/>
</dbReference>
<keyword evidence="10" id="KW-1133">Transmembrane helix</keyword>
<evidence type="ECO:0000259" key="12">
    <source>
        <dbReference type="Pfam" id="PF02434"/>
    </source>
</evidence>
<evidence type="ECO:0000256" key="6">
    <source>
        <dbReference type="ARBA" id="ARBA00022679"/>
    </source>
</evidence>
<evidence type="ECO:0000256" key="3">
    <source>
        <dbReference type="ARBA" id="ARBA00006462"/>
    </source>
</evidence>
<dbReference type="PANTHER" id="PTHR23033:SF14">
    <property type="entry name" value="GLYCOPROTEIN-N-ACETYLGALACTOSAMINE 3-BETA-GALACTOSYLTRANSFERASE 1-RELATED"/>
    <property type="match status" value="1"/>
</dbReference>
<evidence type="ECO:0000256" key="4">
    <source>
        <dbReference type="ARBA" id="ARBA00012557"/>
    </source>
</evidence>
<dbReference type="UniPathway" id="UPA00378"/>
<protein>
    <recommendedName>
        <fullName evidence="4">N-acetylgalactosaminide beta-1,3-galactosyltransferase</fullName>
        <ecNumber evidence="4">2.4.1.122</ecNumber>
    </recommendedName>
</protein>
<dbReference type="InterPro" id="IPR026050">
    <property type="entry name" value="C1GALT1/C1GALT1_chp1"/>
</dbReference>